<dbReference type="SUPFAM" id="SSF53790">
    <property type="entry name" value="Tetrapyrrole methylase"/>
    <property type="match status" value="1"/>
</dbReference>
<dbReference type="RefSeq" id="WP_353548128.1">
    <property type="nucleotide sequence ID" value="NZ_AP029612.1"/>
</dbReference>
<dbReference type="GO" id="GO:0032259">
    <property type="term" value="P:methylation"/>
    <property type="evidence" value="ECO:0007669"/>
    <property type="project" value="UniProtKB-KW"/>
</dbReference>
<dbReference type="InterPro" id="IPR014777">
    <property type="entry name" value="4pyrrole_Mease_sub1"/>
</dbReference>
<dbReference type="Gene3D" id="3.30.950.10">
    <property type="entry name" value="Methyltransferase, Cobalt-precorrin-4 Transmethylase, Domain 2"/>
    <property type="match status" value="1"/>
</dbReference>
<dbReference type="AlphaFoldDB" id="A0AAT9GIT4"/>
<dbReference type="EMBL" id="AP029612">
    <property type="protein sequence ID" value="BFG70486.1"/>
    <property type="molecule type" value="Genomic_DNA"/>
</dbReference>
<dbReference type="PANTHER" id="PTHR46111:SF2">
    <property type="entry name" value="SAM-DEPENDENT METHYLTRANSFERASE"/>
    <property type="match status" value="1"/>
</dbReference>
<evidence type="ECO:0000256" key="4">
    <source>
        <dbReference type="ARBA" id="ARBA00022679"/>
    </source>
</evidence>
<dbReference type="GO" id="GO:0008168">
    <property type="term" value="F:methyltransferase activity"/>
    <property type="evidence" value="ECO:0007669"/>
    <property type="project" value="UniProtKB-KW"/>
</dbReference>
<evidence type="ECO:0000259" key="6">
    <source>
        <dbReference type="Pfam" id="PF00590"/>
    </source>
</evidence>
<gene>
    <name evidence="7" type="ORF">KACHI17_13670</name>
</gene>
<evidence type="ECO:0000256" key="5">
    <source>
        <dbReference type="ARBA" id="ARBA00022691"/>
    </source>
</evidence>
<dbReference type="InterPro" id="IPR014776">
    <property type="entry name" value="4pyrrole_Mease_sub2"/>
</dbReference>
<dbReference type="InterPro" id="IPR000878">
    <property type="entry name" value="4pyrrol_Mease"/>
</dbReference>
<evidence type="ECO:0000256" key="1">
    <source>
        <dbReference type="ARBA" id="ARBA00022490"/>
    </source>
</evidence>
<sequence length="233" mass="26461">MQFGKLYLIPTVLYEDAIETIPPYILDAVKDCSVFFVEQEKTARRFLKKMWKEMVIDDYQWFAIHKAEAEVKKQFIQLLQEGKNIGIISEAGCPGIADPGQILVEAAQNIGVTVKPLVGPSSILLALMASGMNGQCFQFNGYLPIDTTERKKKIRDLENDSLKRNCTQIFIETPYRNNSMINDLLQCCKPETKLCIAVDITAAVESIKTKTIRQWKQEQTDIHKKLAIFLLQA</sequence>
<evidence type="ECO:0000256" key="2">
    <source>
        <dbReference type="ARBA" id="ARBA00022552"/>
    </source>
</evidence>
<proteinExistence type="predicted"/>
<keyword evidence="4" id="KW-0808">Transferase</keyword>
<keyword evidence="1" id="KW-0963">Cytoplasm</keyword>
<feature type="domain" description="Tetrapyrrole methylase" evidence="6">
    <location>
        <begin position="26"/>
        <end position="213"/>
    </location>
</feature>
<dbReference type="InterPro" id="IPR008189">
    <property type="entry name" value="rRNA_ssu_MeTfrase_I"/>
</dbReference>
<keyword evidence="5" id="KW-0949">S-adenosyl-L-methionine</keyword>
<evidence type="ECO:0000256" key="3">
    <source>
        <dbReference type="ARBA" id="ARBA00022603"/>
    </source>
</evidence>
<keyword evidence="2" id="KW-0698">rRNA processing</keyword>
<reference evidence="7" key="1">
    <citation type="submission" date="2024-02" db="EMBL/GenBank/DDBJ databases">
        <title>Sediminibacterium planktonica sp. nov. and Sediminibacterium longus sp. nov., isolated from surface lake and river water.</title>
        <authorList>
            <person name="Watanabe K."/>
            <person name="Takemine S."/>
            <person name="Ishii Y."/>
            <person name="Ogata Y."/>
            <person name="Shindo C."/>
            <person name="Suda W."/>
        </authorList>
    </citation>
    <scope>NUCLEOTIDE SEQUENCE</scope>
    <source>
        <strain evidence="7">KACHI17</strain>
    </source>
</reference>
<accession>A0AAT9GIT4</accession>
<dbReference type="InterPro" id="IPR035996">
    <property type="entry name" value="4pyrrol_Methylase_sf"/>
</dbReference>
<dbReference type="GO" id="GO:0006364">
    <property type="term" value="P:rRNA processing"/>
    <property type="evidence" value="ECO:0007669"/>
    <property type="project" value="UniProtKB-KW"/>
</dbReference>
<name>A0AAT9GIT4_9BACT</name>
<organism evidence="7">
    <name type="scientific">Sediminibacterium sp. KACHI17</name>
    <dbReference type="NCBI Taxonomy" id="1751071"/>
    <lineage>
        <taxon>Bacteria</taxon>
        <taxon>Pseudomonadati</taxon>
        <taxon>Bacteroidota</taxon>
        <taxon>Chitinophagia</taxon>
        <taxon>Chitinophagales</taxon>
        <taxon>Chitinophagaceae</taxon>
        <taxon>Sediminibacterium</taxon>
    </lineage>
</organism>
<protein>
    <submittedName>
        <fullName evidence="7">SAM-dependent methyltransferase</fullName>
    </submittedName>
</protein>
<dbReference type="PANTHER" id="PTHR46111">
    <property type="entry name" value="RIBOSOMAL RNA SMALL SUBUNIT METHYLTRANSFERASE I"/>
    <property type="match status" value="1"/>
</dbReference>
<keyword evidence="3 7" id="KW-0489">Methyltransferase</keyword>
<evidence type="ECO:0000313" key="7">
    <source>
        <dbReference type="EMBL" id="BFG70486.1"/>
    </source>
</evidence>
<dbReference type="Pfam" id="PF00590">
    <property type="entry name" value="TP_methylase"/>
    <property type="match status" value="1"/>
</dbReference>
<dbReference type="PIRSF" id="PIRSF005917">
    <property type="entry name" value="MTase_YraL"/>
    <property type="match status" value="1"/>
</dbReference>
<dbReference type="Gene3D" id="3.40.1010.10">
    <property type="entry name" value="Cobalt-precorrin-4 Transmethylase, Domain 1"/>
    <property type="match status" value="1"/>
</dbReference>
<dbReference type="CDD" id="cd11649">
    <property type="entry name" value="RsmI_like"/>
    <property type="match status" value="1"/>
</dbReference>